<dbReference type="OrthoDB" id="9797825at2"/>
<evidence type="ECO:0000256" key="1">
    <source>
        <dbReference type="ARBA" id="ARBA00008231"/>
    </source>
</evidence>
<sequence length="231" mass="24951">MKRFYRAATIAPAEAGGFAIHLDGKPLVTPGRTPLNLPTRALALAAAQEWNDQGDDIDPRSMPLTGLANAAIDRVAPERDRFIDGLALFGESDLLCYRAETPDALAAEQAALWNPILDWSERSHGHRFEITRGIRHVAQPTETLAGLRNVLASLDDYRLAALHPLVTIGGSLVTALALAAGAIDGDSGWTAVTIDEAWQERHWGSDDEASAALALKRAEWDSALRFLALLD</sequence>
<evidence type="ECO:0000256" key="3">
    <source>
        <dbReference type="ARBA" id="ARBA00023186"/>
    </source>
</evidence>
<dbReference type="Proteomes" id="UP000321129">
    <property type="component" value="Unassembled WGS sequence"/>
</dbReference>
<keyword evidence="2" id="KW-0809">Transit peptide</keyword>
<dbReference type="Gene3D" id="1.10.3580.10">
    <property type="entry name" value="ATP12 ATPase"/>
    <property type="match status" value="1"/>
</dbReference>
<name>A0A5C6USS4_9SPHN</name>
<evidence type="ECO:0000313" key="4">
    <source>
        <dbReference type="EMBL" id="TXC73815.1"/>
    </source>
</evidence>
<gene>
    <name evidence="4" type="ORF">FSZ31_03545</name>
</gene>
<protein>
    <submittedName>
        <fullName evidence="4">ATPase</fullName>
    </submittedName>
</protein>
<organism evidence="4 5">
    <name type="scientific">Flavisphingopyxis soli</name>
    <dbReference type="NCBI Taxonomy" id="2601267"/>
    <lineage>
        <taxon>Bacteria</taxon>
        <taxon>Pseudomonadati</taxon>
        <taxon>Pseudomonadota</taxon>
        <taxon>Alphaproteobacteria</taxon>
        <taxon>Sphingomonadales</taxon>
        <taxon>Sphingopyxidaceae</taxon>
        <taxon>Flavisphingopyxis</taxon>
    </lineage>
</organism>
<dbReference type="SUPFAM" id="SSF160909">
    <property type="entry name" value="ATP12-like"/>
    <property type="match status" value="1"/>
</dbReference>
<dbReference type="AlphaFoldDB" id="A0A5C6USS4"/>
<evidence type="ECO:0000313" key="5">
    <source>
        <dbReference type="Proteomes" id="UP000321129"/>
    </source>
</evidence>
<dbReference type="PANTHER" id="PTHR21013:SF10">
    <property type="entry name" value="ATP SYNTHASE MITOCHONDRIAL F1 COMPLEX ASSEMBLY FACTOR 2"/>
    <property type="match status" value="1"/>
</dbReference>
<dbReference type="EMBL" id="VOPY01000001">
    <property type="protein sequence ID" value="TXC73815.1"/>
    <property type="molecule type" value="Genomic_DNA"/>
</dbReference>
<keyword evidence="5" id="KW-1185">Reference proteome</keyword>
<dbReference type="PANTHER" id="PTHR21013">
    <property type="entry name" value="ATP SYNTHASE MITOCHONDRIAL F1 COMPLEX ASSEMBLY FACTOR 2/ATP12 PROTEIN, MITOCHONDRIAL PRECURSOR"/>
    <property type="match status" value="1"/>
</dbReference>
<evidence type="ECO:0000256" key="2">
    <source>
        <dbReference type="ARBA" id="ARBA00022946"/>
    </source>
</evidence>
<comment type="similarity">
    <text evidence="1">Belongs to the ATP12 family.</text>
</comment>
<dbReference type="InterPro" id="IPR023335">
    <property type="entry name" value="ATP12_ortho_dom_sf"/>
</dbReference>
<dbReference type="RefSeq" id="WP_147121652.1">
    <property type="nucleotide sequence ID" value="NZ_VOPY01000001.1"/>
</dbReference>
<proteinExistence type="inferred from homology"/>
<accession>A0A5C6USS4</accession>
<dbReference type="InterPro" id="IPR011419">
    <property type="entry name" value="ATP12_ATP_synth-F1-assembly"/>
</dbReference>
<keyword evidence="3" id="KW-0143">Chaperone</keyword>
<dbReference type="Pfam" id="PF07542">
    <property type="entry name" value="ATP12"/>
    <property type="match status" value="1"/>
</dbReference>
<dbReference type="InterPro" id="IPR042272">
    <property type="entry name" value="ATP12_ATP_synth-F1-assembly_N"/>
</dbReference>
<dbReference type="GO" id="GO:0043461">
    <property type="term" value="P:proton-transporting ATP synthase complex assembly"/>
    <property type="evidence" value="ECO:0007669"/>
    <property type="project" value="InterPro"/>
</dbReference>
<reference evidence="4 5" key="1">
    <citation type="submission" date="2019-08" db="EMBL/GenBank/DDBJ databases">
        <title>Sphingorhabdus soil sp. nov., isolated from arctic soil.</title>
        <authorList>
            <person name="Liu Y."/>
        </authorList>
    </citation>
    <scope>NUCLEOTIDE SEQUENCE [LARGE SCALE GENOMIC DNA]</scope>
    <source>
        <strain evidence="4 5">D-2Q-5-6</strain>
    </source>
</reference>
<comment type="caution">
    <text evidence="4">The sequence shown here is derived from an EMBL/GenBank/DDBJ whole genome shotgun (WGS) entry which is preliminary data.</text>
</comment>
<dbReference type="Gene3D" id="3.30.2180.10">
    <property type="entry name" value="ATP12-like"/>
    <property type="match status" value="1"/>
</dbReference>